<reference evidence="2" key="3">
    <citation type="submission" date="2022-06" db="UniProtKB">
        <authorList>
            <consortium name="EnsemblPlants"/>
        </authorList>
    </citation>
    <scope>IDENTIFICATION</scope>
</reference>
<sequence>MSKKKTVAQMQLPSQPIKPHPLLPVAIQHLPKATGEQAEQNPWRQFFFHSNLTHPLRRCTTLRRGRRCPTRTMCRSATRRRAASTHACSRRCAAFAATRRASAASTASAAAITKPAMVTMDGWTEKGAARDRPASTTVNYPPKKLQFRNKLASSLAR</sequence>
<protein>
    <submittedName>
        <fullName evidence="2">Uncharacterized protein</fullName>
    </submittedName>
</protein>
<evidence type="ECO:0000313" key="3">
    <source>
        <dbReference type="Proteomes" id="UP000015106"/>
    </source>
</evidence>
<evidence type="ECO:0000256" key="1">
    <source>
        <dbReference type="SAM" id="MobiDB-lite"/>
    </source>
</evidence>
<accession>A0A8R7UYJ4</accession>
<name>A0A8R7UYJ4_TRIUA</name>
<dbReference type="Gramene" id="TuG1812G0700000891.01.T02">
    <property type="protein sequence ID" value="TuG1812G0700000891.01.T02"/>
    <property type="gene ID" value="TuG1812G0700000891.01"/>
</dbReference>
<dbReference type="Proteomes" id="UP000015106">
    <property type="component" value="Chromosome 7"/>
</dbReference>
<keyword evidence="3" id="KW-1185">Reference proteome</keyword>
<dbReference type="EnsemblPlants" id="TuG1812G0700000891.01.T02">
    <property type="protein sequence ID" value="TuG1812G0700000891.01.T02"/>
    <property type="gene ID" value="TuG1812G0700000891.01"/>
</dbReference>
<reference evidence="2" key="2">
    <citation type="submission" date="2018-03" db="EMBL/GenBank/DDBJ databases">
        <title>The Triticum urartu genome reveals the dynamic nature of wheat genome evolution.</title>
        <authorList>
            <person name="Ling H."/>
            <person name="Ma B."/>
            <person name="Shi X."/>
            <person name="Liu H."/>
            <person name="Dong L."/>
            <person name="Sun H."/>
            <person name="Cao Y."/>
            <person name="Gao Q."/>
            <person name="Zheng S."/>
            <person name="Li Y."/>
            <person name="Yu Y."/>
            <person name="Du H."/>
            <person name="Qi M."/>
            <person name="Li Y."/>
            <person name="Yu H."/>
            <person name="Cui Y."/>
            <person name="Wang N."/>
            <person name="Chen C."/>
            <person name="Wu H."/>
            <person name="Zhao Y."/>
            <person name="Zhang J."/>
            <person name="Li Y."/>
            <person name="Zhou W."/>
            <person name="Zhang B."/>
            <person name="Hu W."/>
            <person name="Eijk M."/>
            <person name="Tang J."/>
            <person name="Witsenboer H."/>
            <person name="Zhao S."/>
            <person name="Li Z."/>
            <person name="Zhang A."/>
            <person name="Wang D."/>
            <person name="Liang C."/>
        </authorList>
    </citation>
    <scope>NUCLEOTIDE SEQUENCE [LARGE SCALE GENOMIC DNA]</scope>
    <source>
        <strain evidence="2">cv. G1812</strain>
    </source>
</reference>
<evidence type="ECO:0000313" key="2">
    <source>
        <dbReference type="EnsemblPlants" id="TuG1812G0700000891.01.T02"/>
    </source>
</evidence>
<organism evidence="2 3">
    <name type="scientific">Triticum urartu</name>
    <name type="common">Red wild einkorn</name>
    <name type="synonym">Crithodium urartu</name>
    <dbReference type="NCBI Taxonomy" id="4572"/>
    <lineage>
        <taxon>Eukaryota</taxon>
        <taxon>Viridiplantae</taxon>
        <taxon>Streptophyta</taxon>
        <taxon>Embryophyta</taxon>
        <taxon>Tracheophyta</taxon>
        <taxon>Spermatophyta</taxon>
        <taxon>Magnoliopsida</taxon>
        <taxon>Liliopsida</taxon>
        <taxon>Poales</taxon>
        <taxon>Poaceae</taxon>
        <taxon>BOP clade</taxon>
        <taxon>Pooideae</taxon>
        <taxon>Triticodae</taxon>
        <taxon>Triticeae</taxon>
        <taxon>Triticinae</taxon>
        <taxon>Triticum</taxon>
    </lineage>
</organism>
<feature type="region of interest" description="Disordered" evidence="1">
    <location>
        <begin position="1"/>
        <end position="20"/>
    </location>
</feature>
<dbReference type="AlphaFoldDB" id="A0A8R7UYJ4"/>
<reference evidence="3" key="1">
    <citation type="journal article" date="2013" name="Nature">
        <title>Draft genome of the wheat A-genome progenitor Triticum urartu.</title>
        <authorList>
            <person name="Ling H.Q."/>
            <person name="Zhao S."/>
            <person name="Liu D."/>
            <person name="Wang J."/>
            <person name="Sun H."/>
            <person name="Zhang C."/>
            <person name="Fan H."/>
            <person name="Li D."/>
            <person name="Dong L."/>
            <person name="Tao Y."/>
            <person name="Gao C."/>
            <person name="Wu H."/>
            <person name="Li Y."/>
            <person name="Cui Y."/>
            <person name="Guo X."/>
            <person name="Zheng S."/>
            <person name="Wang B."/>
            <person name="Yu K."/>
            <person name="Liang Q."/>
            <person name="Yang W."/>
            <person name="Lou X."/>
            <person name="Chen J."/>
            <person name="Feng M."/>
            <person name="Jian J."/>
            <person name="Zhang X."/>
            <person name="Luo G."/>
            <person name="Jiang Y."/>
            <person name="Liu J."/>
            <person name="Wang Z."/>
            <person name="Sha Y."/>
            <person name="Zhang B."/>
            <person name="Wu H."/>
            <person name="Tang D."/>
            <person name="Shen Q."/>
            <person name="Xue P."/>
            <person name="Zou S."/>
            <person name="Wang X."/>
            <person name="Liu X."/>
            <person name="Wang F."/>
            <person name="Yang Y."/>
            <person name="An X."/>
            <person name="Dong Z."/>
            <person name="Zhang K."/>
            <person name="Zhang X."/>
            <person name="Luo M.C."/>
            <person name="Dvorak J."/>
            <person name="Tong Y."/>
            <person name="Wang J."/>
            <person name="Yang H."/>
            <person name="Li Z."/>
            <person name="Wang D."/>
            <person name="Zhang A."/>
            <person name="Wang J."/>
        </authorList>
    </citation>
    <scope>NUCLEOTIDE SEQUENCE</scope>
    <source>
        <strain evidence="3">cv. G1812</strain>
    </source>
</reference>
<proteinExistence type="predicted"/>